<dbReference type="InterPro" id="IPR022049">
    <property type="entry name" value="FAM69_kinase_dom"/>
</dbReference>
<feature type="transmembrane region" description="Helical" evidence="9">
    <location>
        <begin position="16"/>
        <end position="35"/>
    </location>
</feature>
<evidence type="ECO:0000256" key="2">
    <source>
        <dbReference type="ARBA" id="ARBA00006338"/>
    </source>
</evidence>
<evidence type="ECO:0000256" key="9">
    <source>
        <dbReference type="SAM" id="Phobius"/>
    </source>
</evidence>
<sequence>MSVLRRFPGLIFTHKFKCLFVLFLSIVCFITLYSWRIICSNLESWDRVTSLCSQYKKGKISGDLCPKLCGEGSVVSLACQTLHSGKDIIFSATLKDGLNIVVKSSQNTEPQDIFYWIDDAGEHYPTDDFFRSLVENRIQARLNITLSEHDLERIIRYPNGQHFPVNSKARRIEMKEIWRLLQDNEYLISMVYAGRDMFPKITGICGHYFGTEYLKPAMDGDLVKIVSKETEDNWANRVHLAVMILDLVEQIDGDNLVLCDVKPNHFGISGEGKLKILDLDVTFPRAIANAITKSGKNCEFDSDCHLFDCHSVCNKEKKICDAPVMNSNLQIVCEKILLGWAMPGVMVPGLLMTSSTPSGLASLLRQCAHGAGGPQFDSDIATRLTHTLAEMDAHLQNLIK</sequence>
<keyword evidence="5" id="KW-0735">Signal-anchor</keyword>
<accession>A0A9P0HDW3</accession>
<dbReference type="InterPro" id="IPR011009">
    <property type="entry name" value="Kinase-like_dom_sf"/>
</dbReference>
<keyword evidence="3 9" id="KW-0812">Transmembrane</keyword>
<dbReference type="Pfam" id="PF14875">
    <property type="entry name" value="PIP49_N"/>
    <property type="match status" value="1"/>
</dbReference>
<dbReference type="EMBL" id="OV725080">
    <property type="protein sequence ID" value="CAH1400087.1"/>
    <property type="molecule type" value="Genomic_DNA"/>
</dbReference>
<keyword evidence="12" id="KW-1185">Reference proteome</keyword>
<dbReference type="SUPFAM" id="SSF56112">
    <property type="entry name" value="Protein kinase-like (PK-like)"/>
    <property type="match status" value="1"/>
</dbReference>
<dbReference type="Pfam" id="PF12260">
    <property type="entry name" value="PIP49_C"/>
    <property type="match status" value="1"/>
</dbReference>
<gene>
    <name evidence="11" type="ORF">NEZAVI_LOCUS9394</name>
</gene>
<keyword evidence="4" id="KW-0256">Endoplasmic reticulum</keyword>
<evidence type="ECO:0000256" key="7">
    <source>
        <dbReference type="ARBA" id="ARBA00023136"/>
    </source>
</evidence>
<evidence type="ECO:0000256" key="6">
    <source>
        <dbReference type="ARBA" id="ARBA00022989"/>
    </source>
</evidence>
<dbReference type="AlphaFoldDB" id="A0A9P0HDW3"/>
<evidence type="ECO:0000256" key="4">
    <source>
        <dbReference type="ARBA" id="ARBA00022824"/>
    </source>
</evidence>
<dbReference type="InterPro" id="IPR029244">
    <property type="entry name" value="FAM69_N"/>
</dbReference>
<evidence type="ECO:0000256" key="8">
    <source>
        <dbReference type="ARBA" id="ARBA00023157"/>
    </source>
</evidence>
<dbReference type="PANTHER" id="PTHR21093">
    <property type="entry name" value="DIVERGENT PROTEIN KINASE DOMAIN 1C-RELATED"/>
    <property type="match status" value="1"/>
</dbReference>
<proteinExistence type="inferred from homology"/>
<dbReference type="GO" id="GO:0005789">
    <property type="term" value="C:endoplasmic reticulum membrane"/>
    <property type="evidence" value="ECO:0007669"/>
    <property type="project" value="UniProtKB-SubCell"/>
</dbReference>
<evidence type="ECO:0000256" key="5">
    <source>
        <dbReference type="ARBA" id="ARBA00022968"/>
    </source>
</evidence>
<keyword evidence="6 9" id="KW-1133">Transmembrane helix</keyword>
<comment type="similarity">
    <text evidence="2">Belongs to the DIPK family.</text>
</comment>
<dbReference type="OrthoDB" id="8543887at2759"/>
<evidence type="ECO:0000313" key="12">
    <source>
        <dbReference type="Proteomes" id="UP001152798"/>
    </source>
</evidence>
<feature type="domain" description="FAM69 N-terminal" evidence="10">
    <location>
        <begin position="5"/>
        <end position="157"/>
    </location>
</feature>
<evidence type="ECO:0000259" key="10">
    <source>
        <dbReference type="SMART" id="SM01299"/>
    </source>
</evidence>
<evidence type="ECO:0000256" key="1">
    <source>
        <dbReference type="ARBA" id="ARBA00004648"/>
    </source>
</evidence>
<dbReference type="Proteomes" id="UP001152798">
    <property type="component" value="Chromosome 4"/>
</dbReference>
<protein>
    <recommendedName>
        <fullName evidence="10">FAM69 N-terminal domain-containing protein</fullName>
    </recommendedName>
</protein>
<keyword evidence="8" id="KW-1015">Disulfide bond</keyword>
<name>A0A9P0HDW3_NEZVI</name>
<comment type="subcellular location">
    <subcellularLocation>
        <location evidence="1">Endoplasmic reticulum membrane</location>
        <topology evidence="1">Single-pass type II membrane protein</topology>
    </subcellularLocation>
</comment>
<keyword evidence="7 9" id="KW-0472">Membrane</keyword>
<dbReference type="PANTHER" id="PTHR21093:SF2">
    <property type="entry name" value="DIVERGENT PROTEIN KINASE DOMAIN 1C"/>
    <property type="match status" value="1"/>
</dbReference>
<dbReference type="SMART" id="SM01299">
    <property type="entry name" value="PIP49_N"/>
    <property type="match status" value="1"/>
</dbReference>
<evidence type="ECO:0000313" key="11">
    <source>
        <dbReference type="EMBL" id="CAH1400087.1"/>
    </source>
</evidence>
<organism evidence="11 12">
    <name type="scientific">Nezara viridula</name>
    <name type="common">Southern green stink bug</name>
    <name type="synonym">Cimex viridulus</name>
    <dbReference type="NCBI Taxonomy" id="85310"/>
    <lineage>
        <taxon>Eukaryota</taxon>
        <taxon>Metazoa</taxon>
        <taxon>Ecdysozoa</taxon>
        <taxon>Arthropoda</taxon>
        <taxon>Hexapoda</taxon>
        <taxon>Insecta</taxon>
        <taxon>Pterygota</taxon>
        <taxon>Neoptera</taxon>
        <taxon>Paraneoptera</taxon>
        <taxon>Hemiptera</taxon>
        <taxon>Heteroptera</taxon>
        <taxon>Panheteroptera</taxon>
        <taxon>Pentatomomorpha</taxon>
        <taxon>Pentatomoidea</taxon>
        <taxon>Pentatomidae</taxon>
        <taxon>Pentatominae</taxon>
        <taxon>Nezara</taxon>
    </lineage>
</organism>
<reference evidence="11" key="1">
    <citation type="submission" date="2022-01" db="EMBL/GenBank/DDBJ databases">
        <authorList>
            <person name="King R."/>
        </authorList>
    </citation>
    <scope>NUCLEOTIDE SEQUENCE</scope>
</reference>
<evidence type="ECO:0000256" key="3">
    <source>
        <dbReference type="ARBA" id="ARBA00022692"/>
    </source>
</evidence>